<keyword evidence="2" id="KW-1185">Reference proteome</keyword>
<reference evidence="1" key="1">
    <citation type="submission" date="2022-12" db="EMBL/GenBank/DDBJ databases">
        <authorList>
            <person name="Webb A."/>
        </authorList>
    </citation>
    <scope>NUCLEOTIDE SEQUENCE</scope>
    <source>
        <strain evidence="1">Hp1</strain>
    </source>
</reference>
<accession>A0AAV0UX83</accession>
<dbReference type="Proteomes" id="UP001162031">
    <property type="component" value="Unassembled WGS sequence"/>
</dbReference>
<evidence type="ECO:0000313" key="2">
    <source>
        <dbReference type="Proteomes" id="UP001162031"/>
    </source>
</evidence>
<name>A0AAV0UX83_HYABA</name>
<proteinExistence type="predicted"/>
<organism evidence="1 2">
    <name type="scientific">Hyaloperonospora brassicae</name>
    <name type="common">Brassica downy mildew</name>
    <name type="synonym">Peronospora brassicae</name>
    <dbReference type="NCBI Taxonomy" id="162125"/>
    <lineage>
        <taxon>Eukaryota</taxon>
        <taxon>Sar</taxon>
        <taxon>Stramenopiles</taxon>
        <taxon>Oomycota</taxon>
        <taxon>Peronosporomycetes</taxon>
        <taxon>Peronosporales</taxon>
        <taxon>Peronosporaceae</taxon>
        <taxon>Hyaloperonospora</taxon>
    </lineage>
</organism>
<protein>
    <submittedName>
        <fullName evidence="1">Uncharacterized protein</fullName>
    </submittedName>
</protein>
<dbReference type="EMBL" id="CANTFL010001450">
    <property type="protein sequence ID" value="CAI5741541.1"/>
    <property type="molecule type" value="Genomic_DNA"/>
</dbReference>
<evidence type="ECO:0000313" key="1">
    <source>
        <dbReference type="EMBL" id="CAI5741541.1"/>
    </source>
</evidence>
<dbReference type="AlphaFoldDB" id="A0AAV0UX83"/>
<gene>
    <name evidence="1" type="ORF">HBR001_LOCUS8535</name>
</gene>
<sequence length="177" mass="19509">MELSTVEKNATSNKRVRWGAVSVLEFHVGYNASVVPESGGPPVGLIGRPTRHWYYSIVPSPDDVDSGDSDCESVDSEVDMQTPVAYGGGRRSRNDLWLDPMERVRILAVERAFPVDDVALICRDVRATLDSRALSRLDHVKEEAVNAARRVLQLDACLLPCGGDHFGRAGREKVLLH</sequence>
<comment type="caution">
    <text evidence="1">The sequence shown here is derived from an EMBL/GenBank/DDBJ whole genome shotgun (WGS) entry which is preliminary data.</text>
</comment>